<organism evidence="1 2">
    <name type="scientific">Paracoccus denitrificans</name>
    <dbReference type="NCBI Taxonomy" id="266"/>
    <lineage>
        <taxon>Bacteria</taxon>
        <taxon>Pseudomonadati</taxon>
        <taxon>Pseudomonadota</taxon>
        <taxon>Alphaproteobacteria</taxon>
        <taxon>Rhodobacterales</taxon>
        <taxon>Paracoccaceae</taxon>
        <taxon>Paracoccus</taxon>
    </lineage>
</organism>
<name>A0A533IBH9_PARDE</name>
<protein>
    <submittedName>
        <fullName evidence="1">Uncharacterized protein</fullName>
    </submittedName>
</protein>
<accession>A0A533IBH9</accession>
<dbReference type="AlphaFoldDB" id="A0A533IBH9"/>
<evidence type="ECO:0000313" key="2">
    <source>
        <dbReference type="Proteomes" id="UP000315344"/>
    </source>
</evidence>
<gene>
    <name evidence="1" type="ORF">DI616_02270</name>
</gene>
<dbReference type="Proteomes" id="UP000315344">
    <property type="component" value="Unassembled WGS sequence"/>
</dbReference>
<dbReference type="EMBL" id="VAFL01000001">
    <property type="protein sequence ID" value="TKW68839.1"/>
    <property type="molecule type" value="Genomic_DNA"/>
</dbReference>
<comment type="caution">
    <text evidence="1">The sequence shown here is derived from an EMBL/GenBank/DDBJ whole genome shotgun (WGS) entry which is preliminary data.</text>
</comment>
<proteinExistence type="predicted"/>
<sequence>MGSYDARLGDINANIQNTATRPDEMPVMVYALWNMLPSRVASKIETGTATPADLEGRTLGGAQGASTTRLFTVLGRVNGVILTALIADGMTAPQALKERRFLLGRTFSDSRDSVKM</sequence>
<evidence type="ECO:0000313" key="1">
    <source>
        <dbReference type="EMBL" id="TKW68839.1"/>
    </source>
</evidence>
<reference evidence="1 2" key="1">
    <citation type="journal article" date="2017" name="Nat. Commun.">
        <title>In situ click chemistry generation of cyclooxygenase-2 inhibitors.</title>
        <authorList>
            <person name="Bhardwaj A."/>
            <person name="Kaur J."/>
            <person name="Wuest M."/>
            <person name="Wuest F."/>
        </authorList>
    </citation>
    <scope>NUCLEOTIDE SEQUENCE [LARGE SCALE GENOMIC DNA]</scope>
    <source>
        <strain evidence="1">S2_012_000_R3_94</strain>
    </source>
</reference>